<dbReference type="EMBL" id="LK932338">
    <property type="protein sequence ID" value="CDS82938.1"/>
    <property type="molecule type" value="Genomic_DNA"/>
</dbReference>
<dbReference type="RefSeq" id="WP_021360337.1">
    <property type="nucleotide sequence ID" value="NZ_CAADAH010000025.1"/>
</dbReference>
<protein>
    <submittedName>
        <fullName evidence="2">Putative head morphogenesis protein</fullName>
    </submittedName>
</protein>
<evidence type="ECO:0000313" key="2">
    <source>
        <dbReference type="EMBL" id="CDS82938.1"/>
    </source>
</evidence>
<dbReference type="AlphaFoldDB" id="A0A069A0M7"/>
<sequence>MAMDKSTSELITVAGEYKKWALEARKKFIDLRLKQDDEIRTMYINITRNITKEIRKGNLSDFNKVRLKQILKQLTQEIKILNEQLVFNFDEYLNKNVETATSYSKNILINAVETAQITKVTKTMIQKAFYDINIRTVEAYYTRVKDGLFLSDRIWSKCKKYREDMKVILQTAVTEGQDCVKTAKMLDKYVLKGKKTLVDEYPNMIKRIGNRVPQNISYEALRLARTEMTSAYGDGVLASAMINPATIGIQFMLSMAHPHTDICDEICGEDNFGLGKGVYPINEAPVYPFHPHCLCIMLTVVQPLDILVGRLKNWIKNPMNDVPLEMWYQEVYGNLNF</sequence>
<gene>
    <name evidence="2" type="ORF">BN1097_1310004</name>
</gene>
<proteinExistence type="predicted"/>
<accession>A0A069A0M7</accession>
<name>A0A069A0M7_CLODI</name>
<organism evidence="2">
    <name type="scientific">Clostridioides difficile</name>
    <name type="common">Peptoclostridium difficile</name>
    <dbReference type="NCBI Taxonomy" id="1496"/>
    <lineage>
        <taxon>Bacteria</taxon>
        <taxon>Bacillati</taxon>
        <taxon>Bacillota</taxon>
        <taxon>Clostridia</taxon>
        <taxon>Peptostreptococcales</taxon>
        <taxon>Peptostreptococcaceae</taxon>
        <taxon>Clostridioides</taxon>
    </lineage>
</organism>
<reference evidence="2" key="1">
    <citation type="submission" date="2014-07" db="EMBL/GenBank/DDBJ databases">
        <authorList>
            <person name="Monot Marc"/>
        </authorList>
    </citation>
    <scope>NUCLEOTIDE SEQUENCE</scope>
    <source>
        <strain evidence="2">7032994</strain>
    </source>
</reference>
<feature type="coiled-coil region" evidence="1">
    <location>
        <begin position="64"/>
        <end position="91"/>
    </location>
</feature>
<evidence type="ECO:0000256" key="1">
    <source>
        <dbReference type="SAM" id="Coils"/>
    </source>
</evidence>
<keyword evidence="1" id="KW-0175">Coiled coil</keyword>